<gene>
    <name evidence="1" type="ORF">BJ978_001874</name>
</gene>
<sequence length="42" mass="4778">MRVIAWFGATGSTQISRDDLADFILTQVEDRTFIGEMPFVSR</sequence>
<protein>
    <submittedName>
        <fullName evidence="1">Uncharacterized protein</fullName>
    </submittedName>
</protein>
<dbReference type="Proteomes" id="UP001139722">
    <property type="component" value="Unassembled WGS sequence"/>
</dbReference>
<dbReference type="AlphaFoldDB" id="A0A9X2KB97"/>
<evidence type="ECO:0000313" key="1">
    <source>
        <dbReference type="EMBL" id="MCP2371198.1"/>
    </source>
</evidence>
<name>A0A9X2KB97_9MICO</name>
<reference evidence="1" key="1">
    <citation type="submission" date="2022-06" db="EMBL/GenBank/DDBJ databases">
        <title>Sequencing the genomes of 1000 actinobacteria strains.</title>
        <authorList>
            <person name="Klenk H.-P."/>
        </authorList>
    </citation>
    <scope>NUCLEOTIDE SEQUENCE</scope>
    <source>
        <strain evidence="1">DSM 22016</strain>
    </source>
</reference>
<proteinExistence type="predicted"/>
<comment type="caution">
    <text evidence="1">The sequence shown here is derived from an EMBL/GenBank/DDBJ whole genome shotgun (WGS) entry which is preliminary data.</text>
</comment>
<dbReference type="RefSeq" id="WP_269149189.1">
    <property type="nucleotide sequence ID" value="NZ_BAAANU010000030.1"/>
</dbReference>
<organism evidence="1 2">
    <name type="scientific">Agromyces terreus</name>
    <dbReference type="NCBI Taxonomy" id="424795"/>
    <lineage>
        <taxon>Bacteria</taxon>
        <taxon>Bacillati</taxon>
        <taxon>Actinomycetota</taxon>
        <taxon>Actinomycetes</taxon>
        <taxon>Micrococcales</taxon>
        <taxon>Microbacteriaceae</taxon>
        <taxon>Agromyces</taxon>
    </lineage>
</organism>
<accession>A0A9X2KB97</accession>
<evidence type="ECO:0000313" key="2">
    <source>
        <dbReference type="Proteomes" id="UP001139722"/>
    </source>
</evidence>
<keyword evidence="2" id="KW-1185">Reference proteome</keyword>
<dbReference type="EMBL" id="JAMZDY010000001">
    <property type="protein sequence ID" value="MCP2371198.1"/>
    <property type="molecule type" value="Genomic_DNA"/>
</dbReference>